<dbReference type="EMBL" id="MCFI01000017">
    <property type="protein sequence ID" value="ORY78589.1"/>
    <property type="molecule type" value="Genomic_DNA"/>
</dbReference>
<keyword evidence="3" id="KW-1185">Reference proteome</keyword>
<dbReference type="AlphaFoldDB" id="A0A1Y2F3Z2"/>
<dbReference type="STRING" id="56484.A0A1Y2F3Z2"/>
<keyword evidence="1" id="KW-0812">Transmembrane</keyword>
<dbReference type="GeneID" id="63782503"/>
<evidence type="ECO:0000313" key="2">
    <source>
        <dbReference type="EMBL" id="ORY78589.1"/>
    </source>
</evidence>
<dbReference type="OrthoDB" id="10262656at2759"/>
<dbReference type="OMA" id="FIMHIFH"/>
<proteinExistence type="predicted"/>
<dbReference type="Proteomes" id="UP000193685">
    <property type="component" value="Unassembled WGS sequence"/>
</dbReference>
<feature type="transmembrane region" description="Helical" evidence="1">
    <location>
        <begin position="12"/>
        <end position="35"/>
    </location>
</feature>
<accession>A0A1Y2F3Z2</accession>
<evidence type="ECO:0000256" key="1">
    <source>
        <dbReference type="SAM" id="Phobius"/>
    </source>
</evidence>
<protein>
    <submittedName>
        <fullName evidence="2">Uncharacterized protein</fullName>
    </submittedName>
</protein>
<dbReference type="RefSeq" id="XP_040723470.1">
    <property type="nucleotide sequence ID" value="XM_040865904.1"/>
</dbReference>
<sequence length="433" mass="48360">MPVIMRRANDNLVFYMIVALVWLIFIFQTGVPFAARKEDAFVAMKPTVRDILVLLNATCPALNALKSLSGLHGQYMPVDFAGTFNPSIVPHPSKDKRFIITSRYISNATFMGLKTCEAKFEFHALVCEPESIRDVVVEQTSSKHCTDKATSSLAELQGQSDPRVFYGPKGLYITYGLHSKYACFGQAIQDFNTVFTLDHGVADPQTFTKQTEIQRPDAYHKMEKNFFLFFPQIQANSKQPLVTYVQHDLQPKRVFSDLKTDGSVGGNIGLLSKDEPCLRALLPSLDSSQDESIHQSTNTLALTLCNRGTCTPDNDNTLLITIFHKKNFKYFHAEYEPYLMAFSPNAPFGIVGISSKPFWIEGRGVAKRPAGYKGPYGRTEMLYVVSMSWRSPKQTYQGFLDDPVLLSLGIQDESCAATDVYGRDLLGCLATCP</sequence>
<gene>
    <name evidence="2" type="ORF">BCR37DRAFT_108432</name>
</gene>
<reference evidence="2 3" key="1">
    <citation type="submission" date="2016-07" db="EMBL/GenBank/DDBJ databases">
        <title>Pervasive Adenine N6-methylation of Active Genes in Fungi.</title>
        <authorList>
            <consortium name="DOE Joint Genome Institute"/>
            <person name="Mondo S.J."/>
            <person name="Dannebaum R.O."/>
            <person name="Kuo R.C."/>
            <person name="Labutti K."/>
            <person name="Haridas S."/>
            <person name="Kuo A."/>
            <person name="Salamov A."/>
            <person name="Ahrendt S.R."/>
            <person name="Lipzen A."/>
            <person name="Sullivan W."/>
            <person name="Andreopoulos W.B."/>
            <person name="Clum A."/>
            <person name="Lindquist E."/>
            <person name="Daum C."/>
            <person name="Ramamoorthy G.K."/>
            <person name="Gryganskyi A."/>
            <person name="Culley D."/>
            <person name="Magnuson J.K."/>
            <person name="James T.Y."/>
            <person name="O'Malley M.A."/>
            <person name="Stajich J.E."/>
            <person name="Spatafora J.W."/>
            <person name="Visel A."/>
            <person name="Grigoriev I.V."/>
        </authorList>
    </citation>
    <scope>NUCLEOTIDE SEQUENCE [LARGE SCALE GENOMIC DNA]</scope>
    <source>
        <strain evidence="2 3">12-1054</strain>
    </source>
</reference>
<organism evidence="2 3">
    <name type="scientific">Protomyces lactucae-debilis</name>
    <dbReference type="NCBI Taxonomy" id="2754530"/>
    <lineage>
        <taxon>Eukaryota</taxon>
        <taxon>Fungi</taxon>
        <taxon>Dikarya</taxon>
        <taxon>Ascomycota</taxon>
        <taxon>Taphrinomycotina</taxon>
        <taxon>Taphrinomycetes</taxon>
        <taxon>Taphrinales</taxon>
        <taxon>Protomycetaceae</taxon>
        <taxon>Protomyces</taxon>
    </lineage>
</organism>
<keyword evidence="1" id="KW-0472">Membrane</keyword>
<comment type="caution">
    <text evidence="2">The sequence shown here is derived from an EMBL/GenBank/DDBJ whole genome shotgun (WGS) entry which is preliminary data.</text>
</comment>
<evidence type="ECO:0000313" key="3">
    <source>
        <dbReference type="Proteomes" id="UP000193685"/>
    </source>
</evidence>
<keyword evidence="1" id="KW-1133">Transmembrane helix</keyword>
<name>A0A1Y2F3Z2_PROLT</name>